<keyword evidence="2" id="KW-1185">Reference proteome</keyword>
<reference evidence="1 2" key="1">
    <citation type="journal article" date="2015" name="J. Virol.">
        <title>Sinorhizobium meliloti Phage ?M9 Defines a New Group of T4 Superfamily Phages with Unusual Genomic Features but a Common T=16 Capsid.</title>
        <authorList>
            <person name="Johnson M.C."/>
            <person name="Tatum K.B."/>
            <person name="Lynn J.S."/>
            <person name="Brewer T.E."/>
            <person name="Lu S."/>
            <person name="Washburn B.K."/>
            <person name="Stroupe M.E."/>
            <person name="Jones K.M."/>
        </authorList>
    </citation>
    <scope>NUCLEOTIDE SEQUENCE [LARGE SCALE GENOMIC DNA]</scope>
</reference>
<dbReference type="Proteomes" id="UP000033804">
    <property type="component" value="Segment"/>
</dbReference>
<evidence type="ECO:0000313" key="1">
    <source>
        <dbReference type="EMBL" id="AKE44694.1"/>
    </source>
</evidence>
<organism evidence="1 2">
    <name type="scientific">Sinorhizobium phage phiM9</name>
    <dbReference type="NCBI Taxonomy" id="1636182"/>
    <lineage>
        <taxon>Viruses</taxon>
        <taxon>Duplodnaviria</taxon>
        <taxon>Heunggongvirae</taxon>
        <taxon>Uroviricota</taxon>
        <taxon>Caudoviricetes</taxon>
        <taxon>Pootjesviridae</taxon>
        <taxon>Emnonavirus</taxon>
        <taxon>Emnonavirus phiM9</taxon>
    </lineage>
</organism>
<accession>A0A0F6THG8</accession>
<evidence type="ECO:0000313" key="2">
    <source>
        <dbReference type="Proteomes" id="UP000033804"/>
    </source>
</evidence>
<sequence length="106" mass="12224">MSIYSLIADANKIINESMSTYNPAGLEKKDEAYDRSFDMTKFSVDELNKIMKDAGYSDMKIIKSQFVKRTNSGQFRYDVFFADHEDKADVYVFINNRGKIDFDFGG</sequence>
<reference evidence="2" key="2">
    <citation type="submission" date="2015-03" db="EMBL/GenBank/DDBJ databases">
        <title>The genome and structure of Sinorhizobium meliloti phage phiM9.</title>
        <authorList>
            <person name="Johnson M.C."/>
            <person name="Tatum K.B."/>
            <person name="Lynn J.S."/>
            <person name="Brewer T.E."/>
            <person name="Washburn B.K."/>
            <person name="Stroupe M.E."/>
            <person name="Jones K.M."/>
        </authorList>
    </citation>
    <scope>NUCLEOTIDE SEQUENCE [LARGE SCALE GENOMIC DNA]</scope>
</reference>
<name>A0A0F6THG8_9CAUD</name>
<dbReference type="RefSeq" id="YP_009189448.1">
    <property type="nucleotide sequence ID" value="NC_028676.1"/>
</dbReference>
<proteinExistence type="predicted"/>
<gene>
    <name evidence="1" type="ORF">Sm_phiM9_064</name>
</gene>
<dbReference type="KEGG" id="vg:26517746"/>
<protein>
    <submittedName>
        <fullName evidence="1">Uncharacterized protein</fullName>
    </submittedName>
</protein>
<dbReference type="EMBL" id="KP881232">
    <property type="protein sequence ID" value="AKE44694.1"/>
    <property type="molecule type" value="Genomic_DNA"/>
</dbReference>
<dbReference type="GeneID" id="26517746"/>